<reference evidence="3 4" key="1">
    <citation type="submission" date="2022-11" db="EMBL/GenBank/DDBJ databases">
        <title>Anaerobic phenanthrene biodegradation by a DNRA strain PheN6.</title>
        <authorList>
            <person name="Zhang Z."/>
        </authorList>
    </citation>
    <scope>NUCLEOTIDE SEQUENCE [LARGE SCALE GENOMIC DNA]</scope>
    <source>
        <strain evidence="3 4">PheN6</strain>
    </source>
</reference>
<accession>A0ABT5GJI9</accession>
<gene>
    <name evidence="3" type="ORF">OO014_14235</name>
</gene>
<dbReference type="PROSITE" id="PS51257">
    <property type="entry name" value="PROKAR_LIPOPROTEIN"/>
    <property type="match status" value="1"/>
</dbReference>
<name>A0ABT5GJI9_9MICO</name>
<dbReference type="EMBL" id="JAPFQL010000066">
    <property type="protein sequence ID" value="MDC5698414.1"/>
    <property type="molecule type" value="Genomic_DNA"/>
</dbReference>
<feature type="compositionally biased region" description="Polar residues" evidence="1">
    <location>
        <begin position="134"/>
        <end position="144"/>
    </location>
</feature>
<feature type="chain" id="PRO_5045997232" description="Carboxypeptidase regulatory-like domain-containing protein" evidence="2">
    <location>
        <begin position="22"/>
        <end position="155"/>
    </location>
</feature>
<dbReference type="SUPFAM" id="SSF49478">
    <property type="entry name" value="Cna protein B-type domain"/>
    <property type="match status" value="1"/>
</dbReference>
<evidence type="ECO:0000256" key="1">
    <source>
        <dbReference type="SAM" id="MobiDB-lite"/>
    </source>
</evidence>
<feature type="region of interest" description="Disordered" evidence="1">
    <location>
        <begin position="123"/>
        <end position="144"/>
    </location>
</feature>
<proteinExistence type="predicted"/>
<protein>
    <recommendedName>
        <fullName evidence="5">Carboxypeptidase regulatory-like domain-containing protein</fullName>
    </recommendedName>
</protein>
<evidence type="ECO:0000313" key="3">
    <source>
        <dbReference type="EMBL" id="MDC5698414.1"/>
    </source>
</evidence>
<evidence type="ECO:0008006" key="5">
    <source>
        <dbReference type="Google" id="ProtNLM"/>
    </source>
</evidence>
<evidence type="ECO:0000256" key="2">
    <source>
        <dbReference type="SAM" id="SignalP"/>
    </source>
</evidence>
<dbReference type="Proteomes" id="UP001150259">
    <property type="component" value="Unassembled WGS sequence"/>
</dbReference>
<keyword evidence="2" id="KW-0732">Signal</keyword>
<evidence type="ECO:0000313" key="4">
    <source>
        <dbReference type="Proteomes" id="UP001150259"/>
    </source>
</evidence>
<organism evidence="3 4">
    <name type="scientific">Intrasporangium calvum</name>
    <dbReference type="NCBI Taxonomy" id="53358"/>
    <lineage>
        <taxon>Bacteria</taxon>
        <taxon>Bacillati</taxon>
        <taxon>Actinomycetota</taxon>
        <taxon>Actinomycetes</taxon>
        <taxon>Micrococcales</taxon>
        <taxon>Intrasporangiaceae</taxon>
        <taxon>Intrasporangium</taxon>
    </lineage>
</organism>
<keyword evidence="4" id="KW-1185">Reference proteome</keyword>
<comment type="caution">
    <text evidence="3">The sequence shown here is derived from an EMBL/GenBank/DDBJ whole genome shotgun (WGS) entry which is preliminary data.</text>
</comment>
<sequence>MRCRAALWGAAALALAGAVSGCGTTGPVAPSPTAPGSSGSAPSSPGPPGPAAGGVVVVAVYQPLCGGPEPVTPDPGCPEEVVAGVEVTATDASGAVVARATTDGSGRAVLDIPAGAVTLTAGPAEAPRIAPRPTQVTAGTSPAPTVTLRYESSFQ</sequence>
<feature type="compositionally biased region" description="Low complexity" evidence="1">
    <location>
        <begin position="34"/>
        <end position="43"/>
    </location>
</feature>
<dbReference type="RefSeq" id="WP_272462986.1">
    <property type="nucleotide sequence ID" value="NZ_JAPFQL010000066.1"/>
</dbReference>
<feature type="region of interest" description="Disordered" evidence="1">
    <location>
        <begin position="25"/>
        <end position="52"/>
    </location>
</feature>
<feature type="signal peptide" evidence="2">
    <location>
        <begin position="1"/>
        <end position="21"/>
    </location>
</feature>